<dbReference type="GO" id="GO:0005886">
    <property type="term" value="C:plasma membrane"/>
    <property type="evidence" value="ECO:0007669"/>
    <property type="project" value="UniProtKB-SubCell"/>
</dbReference>
<sequence length="317" mass="34660">MTLLISLLWKRVRRHQILFLIILSLVTMILGAILFAWTQGVRFFTGLYWAITTATTVGYGDVTPHNTIGRIVAMGVMLTTIPLVGAVFAAWAAALASIQLRRVLGMEHRLNVKDFLVVYGFNDTVAHLLNELVDEEQEVVLVADVDPARVPARIHLMVGDPTKVETVKKSHPERARQALIAGSSDGDILMTAVLVKHAAPNLPQMAMVQSTKVAGALQDLGIRHTISADDLMGRTLAKSLETPHAADLLLGLIGTDRYQLRERPIQPEWAGQPLSQVRKNYPGVLLGLVHDGSVLVGVEHDPVIDDQDAVLILVPEQ</sequence>
<dbReference type="Pfam" id="PF02254">
    <property type="entry name" value="TrkA_N"/>
    <property type="match status" value="1"/>
</dbReference>
<dbReference type="PANTHER" id="PTHR43833">
    <property type="entry name" value="POTASSIUM CHANNEL PROTEIN 2-RELATED-RELATED"/>
    <property type="match status" value="1"/>
</dbReference>
<gene>
    <name evidence="5" type="ORF">C7B46_01880</name>
</gene>
<dbReference type="InterPro" id="IPR036291">
    <property type="entry name" value="NAD(P)-bd_dom_sf"/>
</dbReference>
<evidence type="ECO:0000313" key="6">
    <source>
        <dbReference type="Proteomes" id="UP000242972"/>
    </source>
</evidence>
<feature type="transmembrane region" description="Helical" evidence="2">
    <location>
        <begin position="71"/>
        <end position="96"/>
    </location>
</feature>
<feature type="domain" description="Potassium channel" evidence="4">
    <location>
        <begin position="24"/>
        <end position="95"/>
    </location>
</feature>
<dbReference type="PANTHER" id="PTHR43833:SF9">
    <property type="entry name" value="POTASSIUM CHANNEL PROTEIN YUGO-RELATED"/>
    <property type="match status" value="1"/>
</dbReference>
<evidence type="ECO:0008006" key="7">
    <source>
        <dbReference type="Google" id="ProtNLM"/>
    </source>
</evidence>
<dbReference type="InterPro" id="IPR050721">
    <property type="entry name" value="Trk_Ktr_HKT_K-transport"/>
</dbReference>
<dbReference type="InterPro" id="IPR013099">
    <property type="entry name" value="K_chnl_dom"/>
</dbReference>
<reference evidence="5 6" key="1">
    <citation type="journal article" date="2014" name="BMC Genomics">
        <title>Comparison of environmental and isolate Sulfobacillus genomes reveals diverse carbon, sulfur, nitrogen, and hydrogen metabolisms.</title>
        <authorList>
            <person name="Justice N.B."/>
            <person name="Norman A."/>
            <person name="Brown C.T."/>
            <person name="Singh A."/>
            <person name="Thomas B.C."/>
            <person name="Banfield J.F."/>
        </authorList>
    </citation>
    <scope>NUCLEOTIDE SEQUENCE [LARGE SCALE GENOMIC DNA]</scope>
    <source>
        <strain evidence="5">AMDSBA4</strain>
    </source>
</reference>
<keyword evidence="2" id="KW-1133">Transmembrane helix</keyword>
<dbReference type="EMBL" id="PXYW01000003">
    <property type="protein sequence ID" value="PSR35183.1"/>
    <property type="molecule type" value="Genomic_DNA"/>
</dbReference>
<dbReference type="SUPFAM" id="SSF81324">
    <property type="entry name" value="Voltage-gated potassium channels"/>
    <property type="match status" value="1"/>
</dbReference>
<evidence type="ECO:0000259" key="4">
    <source>
        <dbReference type="Pfam" id="PF07885"/>
    </source>
</evidence>
<name>A0A2T2XL13_9FIRM</name>
<keyword evidence="2" id="KW-0812">Transmembrane</keyword>
<dbReference type="Gene3D" id="3.40.50.720">
    <property type="entry name" value="NAD(P)-binding Rossmann-like Domain"/>
    <property type="match status" value="1"/>
</dbReference>
<feature type="domain" description="RCK N-terminal" evidence="3">
    <location>
        <begin position="117"/>
        <end position="227"/>
    </location>
</feature>
<evidence type="ECO:0000256" key="1">
    <source>
        <dbReference type="ARBA" id="ARBA00004651"/>
    </source>
</evidence>
<dbReference type="AlphaFoldDB" id="A0A2T2XL13"/>
<dbReference type="SUPFAM" id="SSF51735">
    <property type="entry name" value="NAD(P)-binding Rossmann-fold domains"/>
    <property type="match status" value="1"/>
</dbReference>
<dbReference type="Pfam" id="PF07885">
    <property type="entry name" value="Ion_trans_2"/>
    <property type="match status" value="1"/>
</dbReference>
<evidence type="ECO:0000256" key="2">
    <source>
        <dbReference type="SAM" id="Phobius"/>
    </source>
</evidence>
<proteinExistence type="predicted"/>
<comment type="caution">
    <text evidence="5">The sequence shown here is derived from an EMBL/GenBank/DDBJ whole genome shotgun (WGS) entry which is preliminary data.</text>
</comment>
<keyword evidence="2" id="KW-0472">Membrane</keyword>
<evidence type="ECO:0000259" key="3">
    <source>
        <dbReference type="Pfam" id="PF02254"/>
    </source>
</evidence>
<evidence type="ECO:0000313" key="5">
    <source>
        <dbReference type="EMBL" id="PSR35183.1"/>
    </source>
</evidence>
<feature type="transmembrane region" description="Helical" evidence="2">
    <location>
        <begin position="17"/>
        <end position="37"/>
    </location>
</feature>
<dbReference type="Gene3D" id="1.10.287.70">
    <property type="match status" value="1"/>
</dbReference>
<dbReference type="Proteomes" id="UP000242972">
    <property type="component" value="Unassembled WGS sequence"/>
</dbReference>
<dbReference type="GO" id="GO:0006813">
    <property type="term" value="P:potassium ion transport"/>
    <property type="evidence" value="ECO:0007669"/>
    <property type="project" value="InterPro"/>
</dbReference>
<dbReference type="InterPro" id="IPR003148">
    <property type="entry name" value="RCK_N"/>
</dbReference>
<organism evidence="5 6">
    <name type="scientific">Sulfobacillus benefaciens</name>
    <dbReference type="NCBI Taxonomy" id="453960"/>
    <lineage>
        <taxon>Bacteria</taxon>
        <taxon>Bacillati</taxon>
        <taxon>Bacillota</taxon>
        <taxon>Clostridia</taxon>
        <taxon>Eubacteriales</taxon>
        <taxon>Clostridiales Family XVII. Incertae Sedis</taxon>
        <taxon>Sulfobacillus</taxon>
    </lineage>
</organism>
<comment type="subcellular location">
    <subcellularLocation>
        <location evidence="1">Cell membrane</location>
        <topology evidence="1">Multi-pass membrane protein</topology>
    </subcellularLocation>
</comment>
<protein>
    <recommendedName>
        <fullName evidence="7">Potassium channel protein</fullName>
    </recommendedName>
</protein>
<accession>A0A2T2XL13</accession>